<protein>
    <recommendedName>
        <fullName evidence="3">WD40-like Beta Propeller Repeat</fullName>
    </recommendedName>
</protein>
<gene>
    <name evidence="1" type="ORF">SAMN02745180_00106</name>
</gene>
<dbReference type="Proteomes" id="UP000184389">
    <property type="component" value="Unassembled WGS sequence"/>
</dbReference>
<proteinExistence type="predicted"/>
<dbReference type="PANTHER" id="PTHR36842">
    <property type="entry name" value="PROTEIN TOLB HOMOLOG"/>
    <property type="match status" value="1"/>
</dbReference>
<name>A0A1M5S9P4_9FIRM</name>
<sequence length="445" mass="51248">MSILRYKILIFLLILVLVSGFLVACANMPNKSIGENDSFIVYTKEDGLYFSYLNNGEETEVHEGKEFSYPIISKSGDYIAYTNKDSLYIYDMKEKKYEKIADKIVSYDWTDDKTIVYATNEPGFTMFNVLTKEKTKHLDEYYYDNFKASNRNIIYGIKISKWTTGEGDFAVNNGIIEVNLNEYDSKNKTFSTNIIIEGRKSTDEMIGYDPAIWDVTEDGKYIYIMEKPASASLSADGIGIGIYDVEEKTHTEFTDIATLPHKNHLSINPKYNNLIGLIEGGNRDMIMNKEVILVDINKDKTYKTIKFMYKDLVAMTPSFTLDGEKLLYSATKSLEDVWEMDFNKAYDDWENQPHNIYEVDIKTSKTKKITKGDYFDFMPISISKDEILFSRYKGNGYYSLIKLVDGKEEILADNIILDYHNEGSAFGFYGYLETEKSMDIFCSAR</sequence>
<keyword evidence="2" id="KW-1185">Reference proteome</keyword>
<evidence type="ECO:0008006" key="3">
    <source>
        <dbReference type="Google" id="ProtNLM"/>
    </source>
</evidence>
<evidence type="ECO:0000313" key="1">
    <source>
        <dbReference type="EMBL" id="SHH34998.1"/>
    </source>
</evidence>
<dbReference type="PROSITE" id="PS51257">
    <property type="entry name" value="PROKAR_LIPOPROTEIN"/>
    <property type="match status" value="1"/>
</dbReference>
<organism evidence="1 2">
    <name type="scientific">Sporanaerobacter acetigenes DSM 13106</name>
    <dbReference type="NCBI Taxonomy" id="1123281"/>
    <lineage>
        <taxon>Bacteria</taxon>
        <taxon>Bacillati</taxon>
        <taxon>Bacillota</taxon>
        <taxon>Tissierellia</taxon>
        <taxon>Tissierellales</taxon>
        <taxon>Sporanaerobacteraceae</taxon>
        <taxon>Sporanaerobacter</taxon>
    </lineage>
</organism>
<accession>A0A1M5S9P4</accession>
<reference evidence="1 2" key="1">
    <citation type="submission" date="2016-11" db="EMBL/GenBank/DDBJ databases">
        <authorList>
            <person name="Jaros S."/>
            <person name="Januszkiewicz K."/>
            <person name="Wedrychowicz H."/>
        </authorList>
    </citation>
    <scope>NUCLEOTIDE SEQUENCE [LARGE SCALE GENOMIC DNA]</scope>
    <source>
        <strain evidence="1 2">DSM 13106</strain>
    </source>
</reference>
<dbReference type="AlphaFoldDB" id="A0A1M5S9P4"/>
<dbReference type="PANTHER" id="PTHR36842:SF1">
    <property type="entry name" value="PROTEIN TOLB"/>
    <property type="match status" value="1"/>
</dbReference>
<dbReference type="OrthoDB" id="9762883at2"/>
<dbReference type="STRING" id="1123281.SAMN02745180_00106"/>
<evidence type="ECO:0000313" key="2">
    <source>
        <dbReference type="Proteomes" id="UP000184389"/>
    </source>
</evidence>
<dbReference type="RefSeq" id="WP_072742582.1">
    <property type="nucleotide sequence ID" value="NZ_FQXR01000002.1"/>
</dbReference>
<dbReference type="EMBL" id="FQXR01000002">
    <property type="protein sequence ID" value="SHH34998.1"/>
    <property type="molecule type" value="Genomic_DNA"/>
</dbReference>
<dbReference type="SUPFAM" id="SSF82171">
    <property type="entry name" value="DPP6 N-terminal domain-like"/>
    <property type="match status" value="1"/>
</dbReference>